<organism evidence="8 9">
    <name type="scientific">Methylobacterium pseudosasicola</name>
    <dbReference type="NCBI Taxonomy" id="582667"/>
    <lineage>
        <taxon>Bacteria</taxon>
        <taxon>Pseudomonadati</taxon>
        <taxon>Pseudomonadota</taxon>
        <taxon>Alphaproteobacteria</taxon>
        <taxon>Hyphomicrobiales</taxon>
        <taxon>Methylobacteriaceae</taxon>
        <taxon>Methylobacterium</taxon>
    </lineage>
</organism>
<feature type="transmembrane region" description="Helical" evidence="6">
    <location>
        <begin position="195"/>
        <end position="216"/>
    </location>
</feature>
<dbReference type="InterPro" id="IPR037185">
    <property type="entry name" value="EmrE-like"/>
</dbReference>
<dbReference type="AlphaFoldDB" id="A0A1I4K105"/>
<feature type="domain" description="EamA" evidence="7">
    <location>
        <begin position="25"/>
        <end position="151"/>
    </location>
</feature>
<evidence type="ECO:0000256" key="4">
    <source>
        <dbReference type="ARBA" id="ARBA00022989"/>
    </source>
</evidence>
<feature type="transmembrane region" description="Helical" evidence="6">
    <location>
        <begin position="46"/>
        <end position="69"/>
    </location>
</feature>
<dbReference type="GO" id="GO:0016020">
    <property type="term" value="C:membrane"/>
    <property type="evidence" value="ECO:0007669"/>
    <property type="project" value="UniProtKB-SubCell"/>
</dbReference>
<dbReference type="Pfam" id="PF00892">
    <property type="entry name" value="EamA"/>
    <property type="match status" value="2"/>
</dbReference>
<comment type="subcellular location">
    <subcellularLocation>
        <location evidence="1">Membrane</location>
        <topology evidence="1">Multi-pass membrane protein</topology>
    </subcellularLocation>
</comment>
<feature type="transmembrane region" description="Helical" evidence="6">
    <location>
        <begin position="228"/>
        <end position="250"/>
    </location>
</feature>
<evidence type="ECO:0000256" key="1">
    <source>
        <dbReference type="ARBA" id="ARBA00004141"/>
    </source>
</evidence>
<feature type="transmembrane region" description="Helical" evidence="6">
    <location>
        <begin position="163"/>
        <end position="183"/>
    </location>
</feature>
<dbReference type="InterPro" id="IPR050638">
    <property type="entry name" value="AA-Vitamin_Transporters"/>
</dbReference>
<evidence type="ECO:0000313" key="8">
    <source>
        <dbReference type="EMBL" id="SFL72183.1"/>
    </source>
</evidence>
<evidence type="ECO:0000256" key="3">
    <source>
        <dbReference type="ARBA" id="ARBA00022692"/>
    </source>
</evidence>
<dbReference type="SUPFAM" id="SSF103481">
    <property type="entry name" value="Multidrug resistance efflux transporter EmrE"/>
    <property type="match status" value="2"/>
</dbReference>
<gene>
    <name evidence="8" type="ORF">SAMN05192568_100977</name>
</gene>
<proteinExistence type="inferred from homology"/>
<sequence>MILPKAMLTPTRPATLAAGALPVLFVPIWATGFISARAVIPHADPLGFTAVRFTGVAVLLALIATASRVHWPKNRAGWRDPMVAGFLMQGVYLSGVFWAVSRGLPAGIAALVGSLQPLLTALLAQPLLGERVSGRRALGILLGFAGAGLVLAPKLGATDASGIPPAALAVSLLAVLALTLGTLWQKRTGGGGDLLANATLQFVGGMACAIPLALAFGHAEIDPVTPLWLGLAWAILVNSVAGILLLLALIRRGAVAGVAALFFLVPPVAAVLGYLLFGEVLTLVQVAGMAVAALGVAVASRA</sequence>
<accession>A0A1I4K105</accession>
<feature type="transmembrane region" description="Helical" evidence="6">
    <location>
        <begin position="137"/>
        <end position="157"/>
    </location>
</feature>
<dbReference type="EMBL" id="FOTK01000009">
    <property type="protein sequence ID" value="SFL72183.1"/>
    <property type="molecule type" value="Genomic_DNA"/>
</dbReference>
<dbReference type="OrthoDB" id="9809509at2"/>
<evidence type="ECO:0000313" key="9">
    <source>
        <dbReference type="Proteomes" id="UP000199048"/>
    </source>
</evidence>
<comment type="similarity">
    <text evidence="2">Belongs to the EamA transporter family.</text>
</comment>
<reference evidence="9" key="1">
    <citation type="submission" date="2016-10" db="EMBL/GenBank/DDBJ databases">
        <authorList>
            <person name="Varghese N."/>
            <person name="Submissions S."/>
        </authorList>
    </citation>
    <scope>NUCLEOTIDE SEQUENCE [LARGE SCALE GENOMIC DNA]</scope>
    <source>
        <strain evidence="9">BL36</strain>
    </source>
</reference>
<keyword evidence="3 6" id="KW-0812">Transmembrane</keyword>
<evidence type="ECO:0000256" key="6">
    <source>
        <dbReference type="SAM" id="Phobius"/>
    </source>
</evidence>
<keyword evidence="4 6" id="KW-1133">Transmembrane helix</keyword>
<feature type="transmembrane region" description="Helical" evidence="6">
    <location>
        <begin position="257"/>
        <end position="277"/>
    </location>
</feature>
<keyword evidence="9" id="KW-1185">Reference proteome</keyword>
<feature type="transmembrane region" description="Helical" evidence="6">
    <location>
        <begin position="81"/>
        <end position="100"/>
    </location>
</feature>
<dbReference type="STRING" id="582667.SAMN05192568_100977"/>
<evidence type="ECO:0000259" key="7">
    <source>
        <dbReference type="Pfam" id="PF00892"/>
    </source>
</evidence>
<evidence type="ECO:0000256" key="5">
    <source>
        <dbReference type="ARBA" id="ARBA00023136"/>
    </source>
</evidence>
<dbReference type="Gene3D" id="1.10.3730.20">
    <property type="match status" value="1"/>
</dbReference>
<feature type="transmembrane region" description="Helical" evidence="6">
    <location>
        <begin position="106"/>
        <end position="125"/>
    </location>
</feature>
<dbReference type="PANTHER" id="PTHR32322:SF2">
    <property type="entry name" value="EAMA DOMAIN-CONTAINING PROTEIN"/>
    <property type="match status" value="1"/>
</dbReference>
<dbReference type="PANTHER" id="PTHR32322">
    <property type="entry name" value="INNER MEMBRANE TRANSPORTER"/>
    <property type="match status" value="1"/>
</dbReference>
<evidence type="ECO:0000256" key="2">
    <source>
        <dbReference type="ARBA" id="ARBA00007362"/>
    </source>
</evidence>
<feature type="domain" description="EamA" evidence="7">
    <location>
        <begin position="170"/>
        <end position="300"/>
    </location>
</feature>
<feature type="transmembrane region" description="Helical" evidence="6">
    <location>
        <begin position="283"/>
        <end position="300"/>
    </location>
</feature>
<keyword evidence="5 6" id="KW-0472">Membrane</keyword>
<dbReference type="Proteomes" id="UP000199048">
    <property type="component" value="Unassembled WGS sequence"/>
</dbReference>
<protein>
    <submittedName>
        <fullName evidence="8">Threonine/homoserine efflux transporter RhtA</fullName>
    </submittedName>
</protein>
<dbReference type="InterPro" id="IPR000620">
    <property type="entry name" value="EamA_dom"/>
</dbReference>
<name>A0A1I4K105_9HYPH</name>